<dbReference type="Pfam" id="PF22607">
    <property type="entry name" value="FAD_binding-like"/>
    <property type="match status" value="1"/>
</dbReference>
<evidence type="ECO:0000259" key="3">
    <source>
        <dbReference type="Pfam" id="PF22607"/>
    </source>
</evidence>
<dbReference type="SUPFAM" id="SSF54518">
    <property type="entry name" value="Tubby C-terminal domain-like"/>
    <property type="match status" value="1"/>
</dbReference>
<feature type="domain" description="2,6-dihydroxypyridine 3-monooxygenase substrate binding" evidence="3">
    <location>
        <begin position="648"/>
        <end position="777"/>
    </location>
</feature>
<dbReference type="SUPFAM" id="SSF51905">
    <property type="entry name" value="FAD/NAD(P)-binding domain"/>
    <property type="match status" value="1"/>
</dbReference>
<dbReference type="InterPro" id="IPR025659">
    <property type="entry name" value="Tubby-like_C"/>
</dbReference>
<dbReference type="PANTHER" id="PTHR47469:SF2">
    <property type="entry name" value="OS06G0597600 PROTEIN"/>
    <property type="match status" value="1"/>
</dbReference>
<evidence type="ECO:0000256" key="1">
    <source>
        <dbReference type="ARBA" id="ARBA00005437"/>
    </source>
</evidence>
<accession>A0ABY0H505</accession>
<keyword evidence="5" id="KW-1185">Reference proteome</keyword>
<dbReference type="Gene3D" id="3.50.50.60">
    <property type="entry name" value="FAD/NAD(P)-binding domain"/>
    <property type="match status" value="2"/>
</dbReference>
<gene>
    <name evidence="4" type="ORF">DL762_006918</name>
</gene>
<comment type="similarity">
    <text evidence="1">Belongs to the LOR family.</text>
</comment>
<dbReference type="SUPFAM" id="SSF54373">
    <property type="entry name" value="FAD-linked reductases, C-terminal domain"/>
    <property type="match status" value="1"/>
</dbReference>
<evidence type="ECO:0000256" key="2">
    <source>
        <dbReference type="SAM" id="MobiDB-lite"/>
    </source>
</evidence>
<name>A0ABY0H505_9PEZI</name>
<comment type="caution">
    <text evidence="4">The sequence shown here is derived from an EMBL/GenBank/DDBJ whole genome shotgun (WGS) entry which is preliminary data.</text>
</comment>
<dbReference type="InterPro" id="IPR053212">
    <property type="entry name" value="DHP_3-monooxygenase"/>
</dbReference>
<feature type="region of interest" description="Disordered" evidence="2">
    <location>
        <begin position="269"/>
        <end position="299"/>
    </location>
</feature>
<sequence length="886" mass="98844">MIMNPYPMPLGLFPGFMAWQTETLIVKEKGMSLSGDSFTIKTVGGQPVFDVKGNFFSLSGRKVVTDMWGNHLFTIRKKLLALHSTYYAEDPASNLILEVIGKFGFTSRKFVGRFVSASGRKEDLRMTGDFFQTSAQIFGNASRTPVAIIERKFFNMREIFLDKQTYAVTIAPNVDMAVIWPPMTTTGRDIPLVAAITAVAPISSIEAGHHLGQQRCLVGHLQRQAHQAGAIQQALQPQLVGSSGAHEAAVFHSEQRRLPDIREHALLRPERDGAPTVVSSPRDAGELHAQRAEHEQPRSKEMFLQRPASRMNWVWLITELHDIMHEKNTTGLAAWTPGREANGLLPRAICFVVLYYAQRIYPEVLEPESSGSSHGVPKCLWQVVQRYAIHVHGYRLLGSTDNLRPAPTVAQCCVTAVNTAYESDILVFQIFELPDVTNMSEWWELPITFTDAILLLAPQGLESSQDVALWVGGSLGGLAAGLALKELGHDTTILERNATPLLHDRGAGIVAGGDTLKFFEGYNRCDRPIAITSRRRQYLNKDGEIVHTKDMIQNMMSWDLTYHLMRANYDGVESPYCEVPAPVPGHGKATHLHDHCVTDIEDEGDGVRVFWKTSIGEEGNMLADVLIGADGPSSTVRKLLCPNVKRVYAGYCALRGTVPEHEASEEAKEAFCERFTFFHGPGLQILTYLIPGKNGTVEPGERFINFVYYTNFPEGSAELEEIMTDKDGNRRRITMPPGMTDPKAWEKQKAIARERLPPQFAEVVCSTKKPFVQCVTDVISPDHEFMGGKVVLIGDSLAGFRPHTVASTSQTAFDAMIYADYVSGKVTREEWKRQTMGYARYIQKRGVEMGERSQHQRLSLEELIHDRDVASTPREQEVYPEWATAI</sequence>
<dbReference type="Proteomes" id="UP000294003">
    <property type="component" value="Unassembled WGS sequence"/>
</dbReference>
<dbReference type="InterPro" id="IPR054707">
    <property type="entry name" value="DhpH_subs-bd"/>
</dbReference>
<dbReference type="InterPro" id="IPR038595">
    <property type="entry name" value="LOR_sf"/>
</dbReference>
<protein>
    <recommendedName>
        <fullName evidence="3">2,6-dihydroxypyridine 3-monooxygenase substrate binding domain-containing protein</fullName>
    </recommendedName>
</protein>
<dbReference type="PANTHER" id="PTHR47469">
    <property type="entry name" value="MONOOXYGENASE-LIKE"/>
    <property type="match status" value="1"/>
</dbReference>
<feature type="compositionally biased region" description="Basic and acidic residues" evidence="2">
    <location>
        <begin position="283"/>
        <end position="299"/>
    </location>
</feature>
<evidence type="ECO:0000313" key="5">
    <source>
        <dbReference type="Proteomes" id="UP000294003"/>
    </source>
</evidence>
<dbReference type="Pfam" id="PF04525">
    <property type="entry name" value="LOR"/>
    <property type="match status" value="1"/>
</dbReference>
<dbReference type="InterPro" id="IPR007612">
    <property type="entry name" value="LOR"/>
</dbReference>
<reference evidence="4 5" key="1">
    <citation type="submission" date="2018-06" db="EMBL/GenBank/DDBJ databases">
        <title>Complete Genomes of Monosporascus.</title>
        <authorList>
            <person name="Robinson A.J."/>
            <person name="Natvig D.O."/>
        </authorList>
    </citation>
    <scope>NUCLEOTIDE SEQUENCE [LARGE SCALE GENOMIC DNA]</scope>
    <source>
        <strain evidence="4 5">CBS 609.92</strain>
    </source>
</reference>
<dbReference type="Gene3D" id="2.40.160.200">
    <property type="entry name" value="LURP1-related"/>
    <property type="match status" value="1"/>
</dbReference>
<organism evidence="4 5">
    <name type="scientific">Monosporascus cannonballus</name>
    <dbReference type="NCBI Taxonomy" id="155416"/>
    <lineage>
        <taxon>Eukaryota</taxon>
        <taxon>Fungi</taxon>
        <taxon>Dikarya</taxon>
        <taxon>Ascomycota</taxon>
        <taxon>Pezizomycotina</taxon>
        <taxon>Sordariomycetes</taxon>
        <taxon>Xylariomycetidae</taxon>
        <taxon>Xylariales</taxon>
        <taxon>Xylariales incertae sedis</taxon>
        <taxon>Monosporascus</taxon>
    </lineage>
</organism>
<proteinExistence type="inferred from homology"/>
<dbReference type="Gene3D" id="3.30.9.60">
    <property type="match status" value="1"/>
</dbReference>
<dbReference type="EMBL" id="QJNS01000238">
    <property type="protein sequence ID" value="RYO81836.1"/>
    <property type="molecule type" value="Genomic_DNA"/>
</dbReference>
<dbReference type="InterPro" id="IPR036188">
    <property type="entry name" value="FAD/NAD-bd_sf"/>
</dbReference>
<evidence type="ECO:0000313" key="4">
    <source>
        <dbReference type="EMBL" id="RYO81836.1"/>
    </source>
</evidence>